<keyword evidence="4" id="KW-1185">Reference proteome</keyword>
<gene>
    <name evidence="3" type="ORF">O3P69_000491</name>
</gene>
<proteinExistence type="predicted"/>
<accession>A0AAW0UTJ7</accession>
<sequence length="534" mass="55552">MCSSVTADTRGTTLHCCPTRRCAEPPLSHPDSPHSCHTRPAAGGDGGVMGGEEGRGEVLQDSSATAENALPSTTRVTASRSAVTAVTRTPSWAAPLFPLRAASVSRRLGDGMDGNGPAQPGPWDNSVPAREINPAVYDGRIFRNRPTILENYGSYQQNGGASISLPHSSQPTHPSPPRDSGGGGNAGSGGGSRALEDGGTGYGGRGRAMPSYYDTKTRPAWSASPYNTAEGGVRGNGGGGGGGGGGSGGADYLGNPEVRPPFRYPDYGPAPRYPPQPRLPQQPPQLQQQYLTAAHQPQQQPPPQLPQPQQQHQQQHQQQVPPQLNSNPVWMDRLSGYGTQGQPDLHQQMQELHHRHSQLQPQPQEYPPQRPDAPPQDMSGIGGGQNTEMAMGGGGSGRASSGGASVPRGSSASSPLPPSPAPPSTAPTAGPGRNSTANTSSSGDSKAGGAASNTPVAALHEPVNLEELQMGAREQDAQASGAVLALAMGVCITALLVVLVGCRLRGVKRRLRRHRGPRSPYAHDADYLVNGMYL</sequence>
<keyword evidence="2" id="KW-0472">Membrane</keyword>
<feature type="compositionally biased region" description="Pro residues" evidence="1">
    <location>
        <begin position="415"/>
        <end position="425"/>
    </location>
</feature>
<feature type="compositionally biased region" description="Gly residues" evidence="1">
    <location>
        <begin position="232"/>
        <end position="251"/>
    </location>
</feature>
<feature type="transmembrane region" description="Helical" evidence="2">
    <location>
        <begin position="482"/>
        <end position="504"/>
    </location>
</feature>
<feature type="region of interest" description="Disordered" evidence="1">
    <location>
        <begin position="152"/>
        <end position="454"/>
    </location>
</feature>
<dbReference type="PANTHER" id="PTHR46876:SF1">
    <property type="entry name" value="LOW-DENSITY LIPOPROTEIN RECEPTOR-RELATED PROTEIN 11"/>
    <property type="match status" value="1"/>
</dbReference>
<keyword evidence="2" id="KW-1133">Transmembrane helix</keyword>
<protein>
    <submittedName>
        <fullName evidence="3">Uncharacterized protein</fullName>
    </submittedName>
</protein>
<feature type="region of interest" description="Disordered" evidence="1">
    <location>
        <begin position="25"/>
        <end position="75"/>
    </location>
</feature>
<organism evidence="3 4">
    <name type="scientific">Scylla paramamosain</name>
    <name type="common">Mud crab</name>
    <dbReference type="NCBI Taxonomy" id="85552"/>
    <lineage>
        <taxon>Eukaryota</taxon>
        <taxon>Metazoa</taxon>
        <taxon>Ecdysozoa</taxon>
        <taxon>Arthropoda</taxon>
        <taxon>Crustacea</taxon>
        <taxon>Multicrustacea</taxon>
        <taxon>Malacostraca</taxon>
        <taxon>Eumalacostraca</taxon>
        <taxon>Eucarida</taxon>
        <taxon>Decapoda</taxon>
        <taxon>Pleocyemata</taxon>
        <taxon>Brachyura</taxon>
        <taxon>Eubrachyura</taxon>
        <taxon>Portunoidea</taxon>
        <taxon>Portunidae</taxon>
        <taxon>Portuninae</taxon>
        <taxon>Scylla</taxon>
    </lineage>
</organism>
<reference evidence="3 4" key="1">
    <citation type="submission" date="2023-03" db="EMBL/GenBank/DDBJ databases">
        <title>High-quality genome of Scylla paramamosain provides insights in environmental adaptation.</title>
        <authorList>
            <person name="Zhang L."/>
        </authorList>
    </citation>
    <scope>NUCLEOTIDE SEQUENCE [LARGE SCALE GENOMIC DNA]</scope>
    <source>
        <strain evidence="3">LZ_2023a</strain>
        <tissue evidence="3">Muscle</tissue>
    </source>
</reference>
<feature type="compositionally biased region" description="Low complexity" evidence="1">
    <location>
        <begin position="307"/>
        <end position="323"/>
    </location>
</feature>
<feature type="compositionally biased region" description="Pro residues" evidence="1">
    <location>
        <begin position="271"/>
        <end position="283"/>
    </location>
</feature>
<evidence type="ECO:0000256" key="2">
    <source>
        <dbReference type="SAM" id="Phobius"/>
    </source>
</evidence>
<evidence type="ECO:0000256" key="1">
    <source>
        <dbReference type="SAM" id="MobiDB-lite"/>
    </source>
</evidence>
<dbReference type="Proteomes" id="UP001487740">
    <property type="component" value="Unassembled WGS sequence"/>
</dbReference>
<name>A0AAW0UTJ7_SCYPA</name>
<feature type="compositionally biased region" description="Low complexity" evidence="1">
    <location>
        <begin position="398"/>
        <end position="414"/>
    </location>
</feature>
<comment type="caution">
    <text evidence="3">The sequence shown here is derived from an EMBL/GenBank/DDBJ whole genome shotgun (WGS) entry which is preliminary data.</text>
</comment>
<dbReference type="PANTHER" id="PTHR46876">
    <property type="entry name" value="LOW-DENSITY LIPOPROTEIN RECEPTOR-RELATED PROTEIN 11"/>
    <property type="match status" value="1"/>
</dbReference>
<dbReference type="EMBL" id="JARAKH010000006">
    <property type="protein sequence ID" value="KAK8403459.1"/>
    <property type="molecule type" value="Genomic_DNA"/>
</dbReference>
<feature type="compositionally biased region" description="Gly residues" evidence="1">
    <location>
        <begin position="180"/>
        <end position="206"/>
    </location>
</feature>
<feature type="compositionally biased region" description="Pro residues" evidence="1">
    <location>
        <begin position="364"/>
        <end position="374"/>
    </location>
</feature>
<evidence type="ECO:0000313" key="4">
    <source>
        <dbReference type="Proteomes" id="UP001487740"/>
    </source>
</evidence>
<evidence type="ECO:0000313" key="3">
    <source>
        <dbReference type="EMBL" id="KAK8403459.1"/>
    </source>
</evidence>
<keyword evidence="2" id="KW-0812">Transmembrane</keyword>
<dbReference type="AlphaFoldDB" id="A0AAW0UTJ7"/>
<feature type="compositionally biased region" description="Low complexity" evidence="1">
    <location>
        <begin position="440"/>
        <end position="452"/>
    </location>
</feature>
<feature type="compositionally biased region" description="Gly residues" evidence="1">
    <location>
        <begin position="380"/>
        <end position="397"/>
    </location>
</feature>
<feature type="compositionally biased region" description="Polar residues" evidence="1">
    <location>
        <begin position="340"/>
        <end position="350"/>
    </location>
</feature>
<feature type="compositionally biased region" description="Low complexity" evidence="1">
    <location>
        <begin position="284"/>
        <end position="298"/>
    </location>
</feature>
<feature type="region of interest" description="Disordered" evidence="1">
    <location>
        <begin position="108"/>
        <end position="130"/>
    </location>
</feature>
<feature type="compositionally biased region" description="Polar residues" evidence="1">
    <location>
        <begin position="60"/>
        <end position="75"/>
    </location>
</feature>